<evidence type="ECO:0000256" key="1">
    <source>
        <dbReference type="SAM" id="MobiDB-lite"/>
    </source>
</evidence>
<dbReference type="Proteomes" id="UP000192578">
    <property type="component" value="Unassembled WGS sequence"/>
</dbReference>
<name>A0A9X6RMV7_HYPEX</name>
<comment type="caution">
    <text evidence="2">The sequence shown here is derived from an EMBL/GenBank/DDBJ whole genome shotgun (WGS) entry which is preliminary data.</text>
</comment>
<proteinExistence type="predicted"/>
<accession>A0A9X6RMV7</accession>
<feature type="region of interest" description="Disordered" evidence="1">
    <location>
        <begin position="330"/>
        <end position="352"/>
    </location>
</feature>
<keyword evidence="3" id="KW-1185">Reference proteome</keyword>
<evidence type="ECO:0000313" key="3">
    <source>
        <dbReference type="Proteomes" id="UP000192578"/>
    </source>
</evidence>
<protein>
    <submittedName>
        <fullName evidence="2">Uncharacterized protein</fullName>
    </submittedName>
</protein>
<sequence>MKLTEVDILALAEMRTAELTNTDVDEMRIYRGIKRRCQELEKDEDIKNRKVQSENFINTDGGWKAMAKVASFPTDFFNTIVEPFLNKWLSGETAKYSQKAQPRRKDGRPSLFMFKYIWPTGEDKDDAERYNLLATNIDLFTELGKVVDCSTDEKRAAAVKIMEVKKASAAGKKETKRGASFIRTSKKKNIKQEKMDNARLDYLERLVSRQRKIIKLVSLKAVETVRVATPTIIFQSRDTLNLTGHLAILYQNDQLLFIKKWFKSGVKEYHSFGECNTQRNSFKKVKTIKNKELGSVRFVIESPNFQYDFATGTINNTSWCGFNNDMEYDEELSEEEEEEENFDDNATVQLQL</sequence>
<evidence type="ECO:0000313" key="2">
    <source>
        <dbReference type="EMBL" id="OWA53809.1"/>
    </source>
</evidence>
<gene>
    <name evidence="2" type="ORF">BV898_18231</name>
</gene>
<reference evidence="3" key="1">
    <citation type="submission" date="2017-01" db="EMBL/GenBank/DDBJ databases">
        <title>Comparative genomics of anhydrobiosis in the tardigrade Hypsibius dujardini.</title>
        <authorList>
            <person name="Yoshida Y."/>
            <person name="Koutsovoulos G."/>
            <person name="Laetsch D."/>
            <person name="Stevens L."/>
            <person name="Kumar S."/>
            <person name="Horikawa D."/>
            <person name="Ishino K."/>
            <person name="Komine S."/>
            <person name="Tomita M."/>
            <person name="Blaxter M."/>
            <person name="Arakawa K."/>
        </authorList>
    </citation>
    <scope>NUCLEOTIDE SEQUENCE [LARGE SCALE GENOMIC DNA]</scope>
    <source>
        <strain evidence="3">Z151</strain>
    </source>
</reference>
<organism evidence="2 3">
    <name type="scientific">Hypsibius exemplaris</name>
    <name type="common">Freshwater tardigrade</name>
    <dbReference type="NCBI Taxonomy" id="2072580"/>
    <lineage>
        <taxon>Eukaryota</taxon>
        <taxon>Metazoa</taxon>
        <taxon>Ecdysozoa</taxon>
        <taxon>Tardigrada</taxon>
        <taxon>Eutardigrada</taxon>
        <taxon>Parachela</taxon>
        <taxon>Hypsibioidea</taxon>
        <taxon>Hypsibiidae</taxon>
        <taxon>Hypsibius</taxon>
    </lineage>
</organism>
<dbReference type="EMBL" id="MTYJ01000347">
    <property type="protein sequence ID" value="OWA53809.1"/>
    <property type="molecule type" value="Genomic_DNA"/>
</dbReference>
<dbReference type="AlphaFoldDB" id="A0A9X6RMV7"/>
<feature type="compositionally biased region" description="Acidic residues" evidence="1">
    <location>
        <begin position="330"/>
        <end position="343"/>
    </location>
</feature>